<feature type="region of interest" description="Disordered" evidence="1">
    <location>
        <begin position="75"/>
        <end position="155"/>
    </location>
</feature>
<proteinExistence type="predicted"/>
<name>A0A5N6URL1_ASPTM</name>
<evidence type="ECO:0000313" key="3">
    <source>
        <dbReference type="Proteomes" id="UP000326950"/>
    </source>
</evidence>
<gene>
    <name evidence="2" type="ORF">BDV40DRAFT_206949</name>
</gene>
<dbReference type="AlphaFoldDB" id="A0A5N6URL1"/>
<sequence>MLTCAVTAKRCRQSHFRNPMKTGITSQVSIEADKEGTRHGIFDQSQWTISQHYQHEVDSCRNLFCIEALWDSRPRNPPIRSQRDHIKCCNRKRKGEKTPHQPSRMGYSSGLSREGPHGDRNLGDPITVGRPASKRIISRAVNPFPPRPEDEVNGC</sequence>
<evidence type="ECO:0000256" key="1">
    <source>
        <dbReference type="SAM" id="MobiDB-lite"/>
    </source>
</evidence>
<reference evidence="2 3" key="1">
    <citation type="submission" date="2019-04" db="EMBL/GenBank/DDBJ databases">
        <title>Friends and foes A comparative genomics study of 23 Aspergillus species from section Flavi.</title>
        <authorList>
            <consortium name="DOE Joint Genome Institute"/>
            <person name="Kjaerbolling I."/>
            <person name="Vesth T."/>
            <person name="Frisvad J.C."/>
            <person name="Nybo J.L."/>
            <person name="Theobald S."/>
            <person name="Kildgaard S."/>
            <person name="Isbrandt T."/>
            <person name="Kuo A."/>
            <person name="Sato A."/>
            <person name="Lyhne E.K."/>
            <person name="Kogle M.E."/>
            <person name="Wiebenga A."/>
            <person name="Kun R.S."/>
            <person name="Lubbers R.J."/>
            <person name="Makela M.R."/>
            <person name="Barry K."/>
            <person name="Chovatia M."/>
            <person name="Clum A."/>
            <person name="Daum C."/>
            <person name="Haridas S."/>
            <person name="He G."/>
            <person name="LaButti K."/>
            <person name="Lipzen A."/>
            <person name="Mondo S."/>
            <person name="Riley R."/>
            <person name="Salamov A."/>
            <person name="Simmons B.A."/>
            <person name="Magnuson J.K."/>
            <person name="Henrissat B."/>
            <person name="Mortensen U.H."/>
            <person name="Larsen T.O."/>
            <person name="Devries R.P."/>
            <person name="Grigoriev I.V."/>
            <person name="Machida M."/>
            <person name="Baker S.E."/>
            <person name="Andersen M.R."/>
        </authorList>
    </citation>
    <scope>NUCLEOTIDE SEQUENCE [LARGE SCALE GENOMIC DNA]</scope>
    <source>
        <strain evidence="2 3">CBS 117626</strain>
    </source>
</reference>
<accession>A0A5N6URL1</accession>
<dbReference type="OrthoDB" id="10302321at2759"/>
<protein>
    <submittedName>
        <fullName evidence="2">Uncharacterized protein</fullName>
    </submittedName>
</protein>
<dbReference type="Proteomes" id="UP000326950">
    <property type="component" value="Unassembled WGS sequence"/>
</dbReference>
<keyword evidence="3" id="KW-1185">Reference proteome</keyword>
<evidence type="ECO:0000313" key="2">
    <source>
        <dbReference type="EMBL" id="KAE8160711.1"/>
    </source>
</evidence>
<organism evidence="2 3">
    <name type="scientific">Aspergillus tamarii</name>
    <dbReference type="NCBI Taxonomy" id="41984"/>
    <lineage>
        <taxon>Eukaryota</taxon>
        <taxon>Fungi</taxon>
        <taxon>Dikarya</taxon>
        <taxon>Ascomycota</taxon>
        <taxon>Pezizomycotina</taxon>
        <taxon>Eurotiomycetes</taxon>
        <taxon>Eurotiomycetidae</taxon>
        <taxon>Eurotiales</taxon>
        <taxon>Aspergillaceae</taxon>
        <taxon>Aspergillus</taxon>
        <taxon>Aspergillus subgen. Circumdati</taxon>
    </lineage>
</organism>
<dbReference type="EMBL" id="ML738653">
    <property type="protein sequence ID" value="KAE8160711.1"/>
    <property type="molecule type" value="Genomic_DNA"/>
</dbReference>